<protein>
    <submittedName>
        <fullName evidence="2">Acid phosphatase</fullName>
    </submittedName>
</protein>
<dbReference type="EMBL" id="JAKMXF010000302">
    <property type="protein sequence ID" value="KAI6651615.1"/>
    <property type="molecule type" value="Genomic_DNA"/>
</dbReference>
<gene>
    <name evidence="2" type="ORF">LOD99_4866</name>
</gene>
<dbReference type="Pfam" id="PF16670">
    <property type="entry name" value="PI-PLC-C1"/>
    <property type="match status" value="2"/>
</dbReference>
<dbReference type="GO" id="GO:0006629">
    <property type="term" value="P:lipid metabolic process"/>
    <property type="evidence" value="ECO:0007669"/>
    <property type="project" value="InterPro"/>
</dbReference>
<dbReference type="GO" id="GO:0008081">
    <property type="term" value="F:phosphoric diester hydrolase activity"/>
    <property type="evidence" value="ECO:0007669"/>
    <property type="project" value="InterPro"/>
</dbReference>
<accession>A0AAV7JS37</accession>
<keyword evidence="1" id="KW-1133">Transmembrane helix</keyword>
<dbReference type="PROSITE" id="PS50007">
    <property type="entry name" value="PIPLC_X_DOMAIN"/>
    <property type="match status" value="1"/>
</dbReference>
<comment type="caution">
    <text evidence="2">The sequence shown here is derived from an EMBL/GenBank/DDBJ whole genome shotgun (WGS) entry which is preliminary data.</text>
</comment>
<reference evidence="2 3" key="1">
    <citation type="journal article" date="2023" name="BMC Biol.">
        <title>The compact genome of the sponge Oopsacas minuta (Hexactinellida) is lacking key metazoan core genes.</title>
        <authorList>
            <person name="Santini S."/>
            <person name="Schenkelaars Q."/>
            <person name="Jourda C."/>
            <person name="Duchesne M."/>
            <person name="Belahbib H."/>
            <person name="Rocher C."/>
            <person name="Selva M."/>
            <person name="Riesgo A."/>
            <person name="Vervoort M."/>
            <person name="Leys S.P."/>
            <person name="Kodjabachian L."/>
            <person name="Le Bivic A."/>
            <person name="Borchiellini C."/>
            <person name="Claverie J.M."/>
            <person name="Renard E."/>
        </authorList>
    </citation>
    <scope>NUCLEOTIDE SEQUENCE [LARGE SCALE GENOMIC DNA]</scope>
    <source>
        <strain evidence="2">SPO-2</strain>
    </source>
</reference>
<dbReference type="AlphaFoldDB" id="A0AAV7JS37"/>
<organism evidence="2 3">
    <name type="scientific">Oopsacas minuta</name>
    <dbReference type="NCBI Taxonomy" id="111878"/>
    <lineage>
        <taxon>Eukaryota</taxon>
        <taxon>Metazoa</taxon>
        <taxon>Porifera</taxon>
        <taxon>Hexactinellida</taxon>
        <taxon>Hexasterophora</taxon>
        <taxon>Lyssacinosida</taxon>
        <taxon>Leucopsacidae</taxon>
        <taxon>Oopsacas</taxon>
    </lineage>
</organism>
<evidence type="ECO:0000313" key="3">
    <source>
        <dbReference type="Proteomes" id="UP001165289"/>
    </source>
</evidence>
<keyword evidence="1" id="KW-0472">Membrane</keyword>
<feature type="transmembrane region" description="Helical" evidence="1">
    <location>
        <begin position="12"/>
        <end position="38"/>
    </location>
</feature>
<sequence length="386" mass="44704">MKEERKMKKCTCSLKSCIFIFCCCFNIISAVCLCFFIYHCFILLIFTLDAYGGSTSTCRSYFVSADNYKYTSNISNPLSTNNASNISGGRYRMNEARTIGLHNSYHIMNSLFSQTSWAAYMFVFVSAWSYTHPSLTGQLEQGYRVFEIDIHARDDALMVYHIQLFDQLTTCYCLSECINEINSWSDANPWHFPIILEFEYKYYWYEDAYIYQGNKIQFKHILALEQELINVFGGKLVTPQLLRGKYSTLLEAINVTKWPIIDQVRGRVFAVMWDDTELLDIYLEGDRADEPVLFTLYTSDNELNGVFDKSGNPVGKQEIINSSVETGRILRTRVDSRLEYNPERRNVGLNSKAQLLITDLLDRPLFEDLKNHCYVLTDFSEYVCIG</sequence>
<dbReference type="Proteomes" id="UP001165289">
    <property type="component" value="Unassembled WGS sequence"/>
</dbReference>
<evidence type="ECO:0000256" key="1">
    <source>
        <dbReference type="SAM" id="Phobius"/>
    </source>
</evidence>
<proteinExistence type="predicted"/>
<dbReference type="InterPro" id="IPR017946">
    <property type="entry name" value="PLC-like_Pdiesterase_TIM-brl"/>
</dbReference>
<dbReference type="Gene3D" id="3.20.20.190">
    <property type="entry name" value="Phosphatidylinositol (PI) phosphodiesterase"/>
    <property type="match status" value="1"/>
</dbReference>
<dbReference type="SUPFAM" id="SSF51695">
    <property type="entry name" value="PLC-like phosphodiesterases"/>
    <property type="match status" value="1"/>
</dbReference>
<dbReference type="InterPro" id="IPR032075">
    <property type="entry name" value="PI-PLC-C1"/>
</dbReference>
<evidence type="ECO:0000313" key="2">
    <source>
        <dbReference type="EMBL" id="KAI6651615.1"/>
    </source>
</evidence>
<name>A0AAV7JS37_9METZ</name>
<keyword evidence="3" id="KW-1185">Reference proteome</keyword>
<keyword evidence="1" id="KW-0812">Transmembrane</keyword>